<feature type="coiled-coil region" evidence="4">
    <location>
        <begin position="939"/>
        <end position="1185"/>
    </location>
</feature>
<keyword evidence="3 4" id="KW-0175">Coiled coil</keyword>
<evidence type="ECO:0000259" key="5">
    <source>
        <dbReference type="Pfam" id="PF00884"/>
    </source>
</evidence>
<dbReference type="PROSITE" id="PS00523">
    <property type="entry name" value="SULFATASE_1"/>
    <property type="match status" value="1"/>
</dbReference>
<name>A0ABP0HF44_9DINO</name>
<comment type="similarity">
    <text evidence="1">Belongs to the sulfatase family.</text>
</comment>
<dbReference type="Proteomes" id="UP001642484">
    <property type="component" value="Unassembled WGS sequence"/>
</dbReference>
<dbReference type="Gene3D" id="3.40.720.10">
    <property type="entry name" value="Alkaline Phosphatase, subunit A"/>
    <property type="match status" value="1"/>
</dbReference>
<dbReference type="SUPFAM" id="SSF53649">
    <property type="entry name" value="Alkaline phosphatase-like"/>
    <property type="match status" value="1"/>
</dbReference>
<evidence type="ECO:0000259" key="6">
    <source>
        <dbReference type="Pfam" id="PF21771"/>
    </source>
</evidence>
<dbReference type="PANTHER" id="PTHR32083:SF34">
    <property type="entry name" value="COILED-COIL DOMAIN-CONTAINING PROTEIN 146"/>
    <property type="match status" value="1"/>
</dbReference>
<evidence type="ECO:0000313" key="7">
    <source>
        <dbReference type="EMBL" id="CAK8988844.1"/>
    </source>
</evidence>
<feature type="coiled-coil region" evidence="4">
    <location>
        <begin position="140"/>
        <end position="240"/>
    </location>
</feature>
<keyword evidence="2" id="KW-0378">Hydrolase</keyword>
<accession>A0ABP0HF44</accession>
<evidence type="ECO:0000313" key="8">
    <source>
        <dbReference type="Proteomes" id="UP001642484"/>
    </source>
</evidence>
<sequence length="1360" mass="156602">MAELSEEIKDLERSAAYNILEELYRNSSISKAEMDLYKSKYAKLHEMVIQTFENEQNFVTRAKQLNQRLMQEKIKLEKTTLESQEDQNCIEQLMHQRFEIEQEYQVAQDREMMLQIQLSELHHDRTEKQEQLREREIERQAEAEPKLRKAREEIELLNKESEVLKAKKESYQEKLEEYNARIKEVEQEMENNRDICKVYDSELNKIKDDPERIRKQAEKFENAVRALQEAQKEKVSAIQAANDQAWEINKEAKEIDESRAKKEMRLTLMKESSKITDTSCQETKTKLEKEGLTHQELVLKRNALDKDLEDLNAQNRHAQQEVTTHQKQFERMKRRYRQSLSHKDSVLETLPPLEVNKKELEKTTKLQEEDIRRQGKLLEDIQAEVDLFIGAFLKQESLEKDKKEEFEAIKQQMDEMQKEIKNLKTEVQEQLSRSAMPFIAVLLTLLQFLEPGAVQFDAYFEEAQAKNNVSWTKEDSQINEKLKVLEAKFKKKPNIIYILSDDIGFGELGWQGGGKHRGTPGPGLDAMAYAGMRFWSSYSEPSCTPSRVAIMTGRHPVRTGLTTVLWPGQTDGLSPDEVTLPEVLGAAGYSTAMWGKWHLGEEPEHAPENQGFEYAYYGLFNGAPDLWPDAYDLVAAPNSNPPTFLDFPGIEAYKEDTGIDLSVSAYVGRKEKGRKPIEGLAGKPGPQRQEAFEEESINQILKYVKEKANDVKPFFIYWATYAQQLSGVTSHANEKHVDHVNSQASMMAAHSSYVTQLLQTLKDEKIAENTLVVWISDNGPMYAFYPNSGYSWLKGGKGSVWEGGVRTPAMAWWPGMIEANQDPVDLLQITDLYTTAARLGGALEHIPNDRVTDGLDQAALLLLGEGHGRRKKIFHYSGDHLGALRRGDFKAHFVGGASGGLPKMEAYNVRRDPGEKYGEFYPYLWLVVKNERNKYMTHIQKSDQQLSEMKEKFKILSNEVEILRMESAVKDKELAQIRQEAQRLEVIHDQLQNEKTRISGKGTALNEQVEQFVIEIDKLNSIITSIEKEMVQLRLKYEQAVETRNFTGTQLIDRNDELCILWEKANIQEKLLKKGEDAMQRKEEEIRCLKIDLAEVHRQLKVVRQKIPEVQPLADDVVNLREQVSNVRKHSDELSRELENPKSSLRKWRQLGGEDLDQETLRVKIQDLQERLNDKKEALLEKELILEEVTALSEKLRNQALDGRQGTMDLSQKVNLFQSRIKDVTRKMMATVSELSMHQATAHKLQKERDEACERAILARENLENGQAPTEAADGEFQKMLQVEHQRELDRQAAVQRKQEEDVMNSNFTRTTAEPRVNAYIPDDEHGLPKAYGVNAPFKPTAQGSTMRFIRKPNPKPIEI</sequence>
<dbReference type="Gene3D" id="3.30.1120.10">
    <property type="match status" value="1"/>
</dbReference>
<organism evidence="7 8">
    <name type="scientific">Durusdinium trenchii</name>
    <dbReference type="NCBI Taxonomy" id="1381693"/>
    <lineage>
        <taxon>Eukaryota</taxon>
        <taxon>Sar</taxon>
        <taxon>Alveolata</taxon>
        <taxon>Dinophyceae</taxon>
        <taxon>Suessiales</taxon>
        <taxon>Symbiodiniaceae</taxon>
        <taxon>Durusdinium</taxon>
    </lineage>
</organism>
<protein>
    <recommendedName>
        <fullName evidence="9">Sulfatase N-terminal domain-containing protein</fullName>
    </recommendedName>
</protein>
<dbReference type="Pfam" id="PF00884">
    <property type="entry name" value="Sulfatase"/>
    <property type="match status" value="1"/>
</dbReference>
<dbReference type="InterPro" id="IPR017850">
    <property type="entry name" value="Alkaline_phosphatase_core_sf"/>
</dbReference>
<evidence type="ECO:0008006" key="9">
    <source>
        <dbReference type="Google" id="ProtNLM"/>
    </source>
</evidence>
<gene>
    <name evidence="7" type="ORF">CCMP2556_LOCUS1425</name>
</gene>
<keyword evidence="8" id="KW-1185">Reference proteome</keyword>
<evidence type="ECO:0000256" key="3">
    <source>
        <dbReference type="ARBA" id="ARBA00023054"/>
    </source>
</evidence>
<proteinExistence type="inferred from homology"/>
<dbReference type="PANTHER" id="PTHR32083">
    <property type="entry name" value="CILIA AND FLAGELLA-ASSOCIATED PROTEIN 58-RELATED"/>
    <property type="match status" value="1"/>
</dbReference>
<dbReference type="InterPro" id="IPR024607">
    <property type="entry name" value="Sulfatase_CS"/>
</dbReference>
<dbReference type="Pfam" id="PF21771">
    <property type="entry name" value="CFAP58_CC"/>
    <property type="match status" value="1"/>
</dbReference>
<dbReference type="InterPro" id="IPR049270">
    <property type="entry name" value="CFAP58_CC"/>
</dbReference>
<comment type="caution">
    <text evidence="7">The sequence shown here is derived from an EMBL/GenBank/DDBJ whole genome shotgun (WGS) entry which is preliminary data.</text>
</comment>
<evidence type="ECO:0000256" key="4">
    <source>
        <dbReference type="SAM" id="Coils"/>
    </source>
</evidence>
<feature type="coiled-coil region" evidence="4">
    <location>
        <begin position="294"/>
        <end position="335"/>
    </location>
</feature>
<dbReference type="EMBL" id="CAXAMN010000470">
    <property type="protein sequence ID" value="CAK8988844.1"/>
    <property type="molecule type" value="Genomic_DNA"/>
</dbReference>
<evidence type="ECO:0000256" key="1">
    <source>
        <dbReference type="ARBA" id="ARBA00008779"/>
    </source>
</evidence>
<feature type="coiled-coil region" evidence="4">
    <location>
        <begin position="395"/>
        <end position="433"/>
    </location>
</feature>
<reference evidence="7 8" key="1">
    <citation type="submission" date="2024-02" db="EMBL/GenBank/DDBJ databases">
        <authorList>
            <person name="Chen Y."/>
            <person name="Shah S."/>
            <person name="Dougan E. K."/>
            <person name="Thang M."/>
            <person name="Chan C."/>
        </authorList>
    </citation>
    <scope>NUCLEOTIDE SEQUENCE [LARGE SCALE GENOMIC DNA]</scope>
</reference>
<dbReference type="InterPro" id="IPR000917">
    <property type="entry name" value="Sulfatase_N"/>
</dbReference>
<evidence type="ECO:0000256" key="2">
    <source>
        <dbReference type="ARBA" id="ARBA00022801"/>
    </source>
</evidence>
<feature type="domain" description="Cilia- and flagella-associated protein 58 central coiled coil" evidence="6">
    <location>
        <begin position="924"/>
        <end position="1099"/>
    </location>
</feature>
<feature type="domain" description="Sulfatase N-terminal" evidence="5">
    <location>
        <begin position="493"/>
        <end position="840"/>
    </location>
</feature>
<feature type="coiled-coil region" evidence="4">
    <location>
        <begin position="59"/>
        <end position="110"/>
    </location>
</feature>